<dbReference type="VEuPathDB" id="FungiDB:PGUG_05172"/>
<reference evidence="2 3" key="1">
    <citation type="journal article" date="2009" name="Nature">
        <title>Evolution of pathogenicity and sexual reproduction in eight Candida genomes.</title>
        <authorList>
            <person name="Butler G."/>
            <person name="Rasmussen M.D."/>
            <person name="Lin M.F."/>
            <person name="Santos M.A."/>
            <person name="Sakthikumar S."/>
            <person name="Munro C.A."/>
            <person name="Rheinbay E."/>
            <person name="Grabherr M."/>
            <person name="Forche A."/>
            <person name="Reedy J.L."/>
            <person name="Agrafioti I."/>
            <person name="Arnaud M.B."/>
            <person name="Bates S."/>
            <person name="Brown A.J."/>
            <person name="Brunke S."/>
            <person name="Costanzo M.C."/>
            <person name="Fitzpatrick D.A."/>
            <person name="de Groot P.W."/>
            <person name="Harris D."/>
            <person name="Hoyer L.L."/>
            <person name="Hube B."/>
            <person name="Klis F.M."/>
            <person name="Kodira C."/>
            <person name="Lennard N."/>
            <person name="Logue M.E."/>
            <person name="Martin R."/>
            <person name="Neiman A.M."/>
            <person name="Nikolaou E."/>
            <person name="Quail M.A."/>
            <person name="Quinn J."/>
            <person name="Santos M.C."/>
            <person name="Schmitzberger F.F."/>
            <person name="Sherlock G."/>
            <person name="Shah P."/>
            <person name="Silverstein K.A."/>
            <person name="Skrzypek M.S."/>
            <person name="Soll D."/>
            <person name="Staggs R."/>
            <person name="Stansfield I."/>
            <person name="Stumpf M.P."/>
            <person name="Sudbery P.E."/>
            <person name="Srikantha T."/>
            <person name="Zeng Q."/>
            <person name="Berman J."/>
            <person name="Berriman M."/>
            <person name="Heitman J."/>
            <person name="Gow N.A."/>
            <person name="Lorenz M.C."/>
            <person name="Birren B.W."/>
            <person name="Kellis M."/>
            <person name="Cuomo C.A."/>
        </authorList>
    </citation>
    <scope>NUCLEOTIDE SEQUENCE [LARGE SCALE GENOMIC DNA]</scope>
    <source>
        <strain evidence="3">ATCC 6260 / CBS 566 / DSM 6381 / JCM 1539 / NBRC 10279 / NRRL Y-324</strain>
    </source>
</reference>
<dbReference type="PANTHER" id="PTHR43135">
    <property type="entry name" value="ALPHA-D-RIBOSE 1-METHYLPHOSPHONATE 5-TRIPHOSPHATE DIPHOSPHATASE"/>
    <property type="match status" value="1"/>
</dbReference>
<sequence length="305" mass="33386">MQSTETLFSTSFVVATKVLASNSSYIVRTENSLGGVNLPSTLDACDGVEEIRAAVRRRIGAGADIIKFYADYRNRIMRFPPVQQHPYVGSVAHPPQNPNPEVVLYTQEEMNALCEEARRMNCPVAAHCGSIEGAIMASNAGALTIEHAYWADEECLSTLKKNGTMLVPTLAVCEQFFGSKLDVILRKTKRAFDLGIQLATGGDTGTYPHGESVRELELMVQAGIPVPDVLVAATLNGWKACGGDLSGYKFGWIGKNVVADLIAVDQNPIEKFEAMRNIDFVMKNGQVYKQDGVPNNEIFFYIKLD</sequence>
<gene>
    <name evidence="2" type="ORF">PGUG_05172</name>
</gene>
<keyword evidence="3" id="KW-1185">Reference proteome</keyword>
<dbReference type="EMBL" id="CH408160">
    <property type="protein sequence ID" value="EDK41074.2"/>
    <property type="molecule type" value="Genomic_DNA"/>
</dbReference>
<dbReference type="KEGG" id="pgu:PGUG_05172"/>
<dbReference type="AlphaFoldDB" id="A5DPH1"/>
<dbReference type="OMA" id="MRYPPAQ"/>
<dbReference type="OrthoDB" id="5595695at2759"/>
<dbReference type="FunCoup" id="A5DPH1">
    <property type="interactions" value="25"/>
</dbReference>
<evidence type="ECO:0000313" key="2">
    <source>
        <dbReference type="EMBL" id="EDK41074.2"/>
    </source>
</evidence>
<proteinExistence type="predicted"/>
<organism evidence="2 3">
    <name type="scientific">Meyerozyma guilliermondii (strain ATCC 6260 / CBS 566 / DSM 6381 / JCM 1539 / NBRC 10279 / NRRL Y-324)</name>
    <name type="common">Yeast</name>
    <name type="synonym">Candida guilliermondii</name>
    <dbReference type="NCBI Taxonomy" id="294746"/>
    <lineage>
        <taxon>Eukaryota</taxon>
        <taxon>Fungi</taxon>
        <taxon>Dikarya</taxon>
        <taxon>Ascomycota</taxon>
        <taxon>Saccharomycotina</taxon>
        <taxon>Pichiomycetes</taxon>
        <taxon>Debaryomycetaceae</taxon>
        <taxon>Meyerozyma</taxon>
    </lineage>
</organism>
<dbReference type="Pfam" id="PF01979">
    <property type="entry name" value="Amidohydro_1"/>
    <property type="match status" value="1"/>
</dbReference>
<dbReference type="PANTHER" id="PTHR43135:SF3">
    <property type="entry name" value="ALPHA-D-RIBOSE 1-METHYLPHOSPHONATE 5-TRIPHOSPHATE DIPHOSPHATASE"/>
    <property type="match status" value="1"/>
</dbReference>
<dbReference type="InterPro" id="IPR051781">
    <property type="entry name" value="Metallo-dep_Hydrolase"/>
</dbReference>
<name>A5DPH1_PICGU</name>
<dbReference type="InterPro" id="IPR006680">
    <property type="entry name" value="Amidohydro-rel"/>
</dbReference>
<accession>A5DPH1</accession>
<dbReference type="STRING" id="294746.A5DPH1"/>
<dbReference type="GeneID" id="5124562"/>
<dbReference type="GO" id="GO:0016810">
    <property type="term" value="F:hydrolase activity, acting on carbon-nitrogen (but not peptide) bonds"/>
    <property type="evidence" value="ECO:0007669"/>
    <property type="project" value="InterPro"/>
</dbReference>
<dbReference type="eggNOG" id="ENOG502QT17">
    <property type="taxonomic scope" value="Eukaryota"/>
</dbReference>
<dbReference type="InterPro" id="IPR011059">
    <property type="entry name" value="Metal-dep_hydrolase_composite"/>
</dbReference>
<dbReference type="Gene3D" id="3.20.20.140">
    <property type="entry name" value="Metal-dependent hydrolases"/>
    <property type="match status" value="1"/>
</dbReference>
<protein>
    <recommendedName>
        <fullName evidence="1">Amidohydrolase-related domain-containing protein</fullName>
    </recommendedName>
</protein>
<dbReference type="RefSeq" id="XP_001483217.2">
    <property type="nucleotide sequence ID" value="XM_001483167.1"/>
</dbReference>
<dbReference type="InParanoid" id="A5DPH1"/>
<dbReference type="Proteomes" id="UP000001997">
    <property type="component" value="Unassembled WGS sequence"/>
</dbReference>
<dbReference type="SUPFAM" id="SSF51556">
    <property type="entry name" value="Metallo-dependent hydrolases"/>
    <property type="match status" value="1"/>
</dbReference>
<dbReference type="InterPro" id="IPR032466">
    <property type="entry name" value="Metal_Hydrolase"/>
</dbReference>
<dbReference type="HOGENOM" id="CLU_023620_1_0_1"/>
<feature type="domain" description="Amidohydrolase-related" evidence="1">
    <location>
        <begin position="35"/>
        <end position="287"/>
    </location>
</feature>
<dbReference type="Gene3D" id="2.30.40.10">
    <property type="entry name" value="Urease, subunit C, domain 1"/>
    <property type="match status" value="1"/>
</dbReference>
<dbReference type="SUPFAM" id="SSF51338">
    <property type="entry name" value="Composite domain of metallo-dependent hydrolases"/>
    <property type="match status" value="1"/>
</dbReference>
<evidence type="ECO:0000313" key="3">
    <source>
        <dbReference type="Proteomes" id="UP000001997"/>
    </source>
</evidence>
<evidence type="ECO:0000259" key="1">
    <source>
        <dbReference type="Pfam" id="PF01979"/>
    </source>
</evidence>